<sequence length="35" mass="3768">MEALVKTKSGVGNVELREMAKPKANEGQVLIEVKA</sequence>
<accession>A0A0F9FLE5</accession>
<protein>
    <submittedName>
        <fullName evidence="1">Uncharacterized protein</fullName>
    </submittedName>
</protein>
<comment type="caution">
    <text evidence="1">The sequence shown here is derived from an EMBL/GenBank/DDBJ whole genome shotgun (WGS) entry which is preliminary data.</text>
</comment>
<dbReference type="AlphaFoldDB" id="A0A0F9FLE5"/>
<reference evidence="1" key="1">
    <citation type="journal article" date="2015" name="Nature">
        <title>Complex archaea that bridge the gap between prokaryotes and eukaryotes.</title>
        <authorList>
            <person name="Spang A."/>
            <person name="Saw J.H."/>
            <person name="Jorgensen S.L."/>
            <person name="Zaremba-Niedzwiedzka K."/>
            <person name="Martijn J."/>
            <person name="Lind A.E."/>
            <person name="van Eijk R."/>
            <person name="Schleper C."/>
            <person name="Guy L."/>
            <person name="Ettema T.J."/>
        </authorList>
    </citation>
    <scope>NUCLEOTIDE SEQUENCE</scope>
</reference>
<feature type="non-terminal residue" evidence="1">
    <location>
        <position position="35"/>
    </location>
</feature>
<proteinExistence type="predicted"/>
<evidence type="ECO:0000313" key="1">
    <source>
        <dbReference type="EMBL" id="KKL58105.1"/>
    </source>
</evidence>
<organism evidence="1">
    <name type="scientific">marine sediment metagenome</name>
    <dbReference type="NCBI Taxonomy" id="412755"/>
    <lineage>
        <taxon>unclassified sequences</taxon>
        <taxon>metagenomes</taxon>
        <taxon>ecological metagenomes</taxon>
    </lineage>
</organism>
<gene>
    <name evidence="1" type="ORF">LCGC14_2228760</name>
</gene>
<name>A0A0F9FLE5_9ZZZZ</name>
<dbReference type="EMBL" id="LAZR01029940">
    <property type="protein sequence ID" value="KKL58105.1"/>
    <property type="molecule type" value="Genomic_DNA"/>
</dbReference>